<evidence type="ECO:0000313" key="1">
    <source>
        <dbReference type="EMBL" id="SCU74516.1"/>
    </source>
</evidence>
<protein>
    <submittedName>
        <fullName evidence="1">Uncharacterized protein</fullName>
    </submittedName>
</protein>
<dbReference type="AlphaFoldDB" id="A0A1K0IBI8"/>
<sequence>MMRCVDGSHGDDRLAYRSQPEDRIPAHRLSAFPIGQACRLLVDQFAVTADQHDGADQSPLLQRLPDHGADARIQGGYMGHTWARCNRGEGHSGFLVQWTTRPR</sequence>
<reference evidence="1" key="1">
    <citation type="submission" date="2016-09" db="EMBL/GenBank/DDBJ databases">
        <authorList>
            <person name="Capua I."/>
            <person name="De Benedictis P."/>
            <person name="Joannis T."/>
            <person name="Lombin L.H."/>
            <person name="Cattoli G."/>
        </authorList>
    </citation>
    <scope>NUCLEOTIDE SEQUENCE</scope>
    <source>
        <strain evidence="1">B9</strain>
    </source>
</reference>
<dbReference type="EMBL" id="FMSH01000094">
    <property type="protein sequence ID" value="SCU74516.1"/>
    <property type="molecule type" value="Genomic_DNA"/>
</dbReference>
<gene>
    <name evidence="1" type="ORF">CNECB9_1830002</name>
</gene>
<accession>A0A1K0IBI8</accession>
<organism evidence="1">
    <name type="scientific">Cupriavidus necator</name>
    <name type="common">Alcaligenes eutrophus</name>
    <name type="synonym">Ralstonia eutropha</name>
    <dbReference type="NCBI Taxonomy" id="106590"/>
    <lineage>
        <taxon>Bacteria</taxon>
        <taxon>Pseudomonadati</taxon>
        <taxon>Pseudomonadota</taxon>
        <taxon>Betaproteobacteria</taxon>
        <taxon>Burkholderiales</taxon>
        <taxon>Burkholderiaceae</taxon>
        <taxon>Cupriavidus</taxon>
    </lineage>
</organism>
<name>A0A1K0IBI8_CUPNE</name>
<proteinExistence type="predicted"/>